<dbReference type="EnsemblPlants" id="AVESA.00010b.r2.6DG1170640.1">
    <property type="protein sequence ID" value="AVESA.00010b.r2.6DG1170640.1.CDS"/>
    <property type="gene ID" value="AVESA.00010b.r2.6DG1170640"/>
</dbReference>
<sequence length="208" mass="23895">MVYGAEAILPSDILHDAPRVAAYDEDDAEKSRRLDVYLLEVERVLACQRSAIYQQKLRNYHSRRVQHHSFKEGDLVLRLKQKKLHKLSPPWEGPFIIKGPFIISKALLNGSYYLVDNRELEDIPSEDHKRDLDATSSALGEPSSSKSVALRYSEELWWSPSMISSGTHKRLPQIETTYTTPINHQNLTSRRHMEGELVLGIHLRPTQI</sequence>
<reference evidence="1" key="2">
    <citation type="submission" date="2025-09" db="UniProtKB">
        <authorList>
            <consortium name="EnsemblPlants"/>
        </authorList>
    </citation>
    <scope>IDENTIFICATION</scope>
</reference>
<dbReference type="Proteomes" id="UP001732700">
    <property type="component" value="Chromosome 6D"/>
</dbReference>
<keyword evidence="2" id="KW-1185">Reference proteome</keyword>
<name>A0ACD5ZI19_AVESA</name>
<accession>A0ACD5ZI19</accession>
<protein>
    <submittedName>
        <fullName evidence="1">Uncharacterized protein</fullName>
    </submittedName>
</protein>
<reference evidence="1" key="1">
    <citation type="submission" date="2021-05" db="EMBL/GenBank/DDBJ databases">
        <authorList>
            <person name="Scholz U."/>
            <person name="Mascher M."/>
            <person name="Fiebig A."/>
        </authorList>
    </citation>
    <scope>NUCLEOTIDE SEQUENCE [LARGE SCALE GENOMIC DNA]</scope>
</reference>
<evidence type="ECO:0000313" key="2">
    <source>
        <dbReference type="Proteomes" id="UP001732700"/>
    </source>
</evidence>
<evidence type="ECO:0000313" key="1">
    <source>
        <dbReference type="EnsemblPlants" id="AVESA.00010b.r2.6DG1170640.1.CDS"/>
    </source>
</evidence>
<proteinExistence type="predicted"/>
<organism evidence="1 2">
    <name type="scientific">Avena sativa</name>
    <name type="common">Oat</name>
    <dbReference type="NCBI Taxonomy" id="4498"/>
    <lineage>
        <taxon>Eukaryota</taxon>
        <taxon>Viridiplantae</taxon>
        <taxon>Streptophyta</taxon>
        <taxon>Embryophyta</taxon>
        <taxon>Tracheophyta</taxon>
        <taxon>Spermatophyta</taxon>
        <taxon>Magnoliopsida</taxon>
        <taxon>Liliopsida</taxon>
        <taxon>Poales</taxon>
        <taxon>Poaceae</taxon>
        <taxon>BOP clade</taxon>
        <taxon>Pooideae</taxon>
        <taxon>Poodae</taxon>
        <taxon>Poeae</taxon>
        <taxon>Poeae Chloroplast Group 1 (Aveneae type)</taxon>
        <taxon>Aveninae</taxon>
        <taxon>Avena</taxon>
    </lineage>
</organism>